<name>A0ABV2PDR7_9BACI</name>
<dbReference type="EMBL" id="JBEPSB010000001">
    <property type="protein sequence ID" value="MET4559092.1"/>
    <property type="molecule type" value="Genomic_DNA"/>
</dbReference>
<gene>
    <name evidence="2" type="ORF">ABIA69_000235</name>
</gene>
<keyword evidence="3" id="KW-1185">Reference proteome</keyword>
<sequence length="129" mass="14575">MIGAQAASSAKNSLSARPRRSGATRRLKPCPRKAPAVADINGFIWILQISKKKDCKQTHFFEFVYNLSCSSPVVVHIILGTDNLHLYKFFRSAQLFLFCHQFQHKSHLIHHALFSALQSEMAYLSGICK</sequence>
<feature type="region of interest" description="Disordered" evidence="1">
    <location>
        <begin position="1"/>
        <end position="28"/>
    </location>
</feature>
<organism evidence="2 3">
    <name type="scientific">Lysinibacillus parviboronicapiens</name>
    <dbReference type="NCBI Taxonomy" id="436516"/>
    <lineage>
        <taxon>Bacteria</taxon>
        <taxon>Bacillati</taxon>
        <taxon>Bacillota</taxon>
        <taxon>Bacilli</taxon>
        <taxon>Bacillales</taxon>
        <taxon>Bacillaceae</taxon>
        <taxon>Lysinibacillus</taxon>
    </lineage>
</organism>
<feature type="compositionally biased region" description="Polar residues" evidence="1">
    <location>
        <begin position="1"/>
        <end position="15"/>
    </location>
</feature>
<proteinExistence type="predicted"/>
<feature type="compositionally biased region" description="Basic residues" evidence="1">
    <location>
        <begin position="17"/>
        <end position="28"/>
    </location>
</feature>
<evidence type="ECO:0000313" key="2">
    <source>
        <dbReference type="EMBL" id="MET4559092.1"/>
    </source>
</evidence>
<accession>A0ABV2PDR7</accession>
<reference evidence="2 3" key="1">
    <citation type="submission" date="2024-06" db="EMBL/GenBank/DDBJ databases">
        <title>Sorghum-associated microbial communities from plants grown in Nebraska, USA.</title>
        <authorList>
            <person name="Schachtman D."/>
        </authorList>
    </citation>
    <scope>NUCLEOTIDE SEQUENCE [LARGE SCALE GENOMIC DNA]</scope>
    <source>
        <strain evidence="2 3">736</strain>
    </source>
</reference>
<protein>
    <submittedName>
        <fullName evidence="2">Uncharacterized protein</fullName>
    </submittedName>
</protein>
<dbReference type="Proteomes" id="UP001549363">
    <property type="component" value="Unassembled WGS sequence"/>
</dbReference>
<evidence type="ECO:0000256" key="1">
    <source>
        <dbReference type="SAM" id="MobiDB-lite"/>
    </source>
</evidence>
<evidence type="ECO:0000313" key="3">
    <source>
        <dbReference type="Proteomes" id="UP001549363"/>
    </source>
</evidence>
<comment type="caution">
    <text evidence="2">The sequence shown here is derived from an EMBL/GenBank/DDBJ whole genome shotgun (WGS) entry which is preliminary data.</text>
</comment>